<dbReference type="InterPro" id="IPR003615">
    <property type="entry name" value="HNH_nuc"/>
</dbReference>
<protein>
    <recommendedName>
        <fullName evidence="1">HNH nuclease domain-containing protein</fullName>
    </recommendedName>
</protein>
<proteinExistence type="predicted"/>
<name>A0A7C9N523_9ACTN</name>
<dbReference type="InterPro" id="IPR011009">
    <property type="entry name" value="Kinase-like_dom_sf"/>
</dbReference>
<dbReference type="EMBL" id="WXEW01000001">
    <property type="protein sequence ID" value="NAS20433.1"/>
    <property type="molecule type" value="Genomic_DNA"/>
</dbReference>
<evidence type="ECO:0000313" key="3">
    <source>
        <dbReference type="Proteomes" id="UP000479526"/>
    </source>
</evidence>
<sequence length="379" mass="40400">MSAARRRNIAPATRDALFMAAGMQCAMCQRSLRIQDPDLPDPQQNSNSSMHIAEMAHIVPSSETGPRSGGIRPGDVDGVDNLILLCPSDHTLIDKEPLGPKLWPVRRLLDLKAEHEAWIAVQRTRPVFGPAGSDPMPPIIKPGQTIEAGEGRYRTADGHESVPWWSADRTAVRYETYAHDEQSGDLVWLRGVVNRGGSPEGARWRAALADEVDLLAGGLPGLPRPVAVGMSPNAAVLVTGPSSLTSVEAYFAGRGRTPEGVHALLAGLGGLCAALGELHAVGGHGRLSSASILVGEHGRWQLRDIGDAILCPGVPADDVRDLAEIVHRLVTGRPSLPFVAASTLNPAVPRAVSEMLARAVVDRPRDRPDIREFGAGMRS</sequence>
<reference evidence="2 3" key="1">
    <citation type="submission" date="2020-01" db="EMBL/GenBank/DDBJ databases">
        <title>Herbidospora sp. NEAU-GS84 nov., a novel actinomycete isolated from soil.</title>
        <authorList>
            <person name="Han L."/>
        </authorList>
    </citation>
    <scope>NUCLEOTIDE SEQUENCE [LARGE SCALE GENOMIC DNA]</scope>
    <source>
        <strain evidence="2 3">NEAU-GS84</strain>
    </source>
</reference>
<dbReference type="RefSeq" id="WP_161477938.1">
    <property type="nucleotide sequence ID" value="NZ_WXEW01000001.1"/>
</dbReference>
<accession>A0A7C9N523</accession>
<evidence type="ECO:0000313" key="2">
    <source>
        <dbReference type="EMBL" id="NAS20433.1"/>
    </source>
</evidence>
<evidence type="ECO:0000259" key="1">
    <source>
        <dbReference type="Pfam" id="PF13391"/>
    </source>
</evidence>
<organism evidence="2 3">
    <name type="scientific">Herbidospora solisilvae</name>
    <dbReference type="NCBI Taxonomy" id="2696284"/>
    <lineage>
        <taxon>Bacteria</taxon>
        <taxon>Bacillati</taxon>
        <taxon>Actinomycetota</taxon>
        <taxon>Actinomycetes</taxon>
        <taxon>Streptosporangiales</taxon>
        <taxon>Streptosporangiaceae</taxon>
        <taxon>Herbidospora</taxon>
    </lineage>
</organism>
<dbReference type="AlphaFoldDB" id="A0A7C9N523"/>
<feature type="domain" description="HNH nuclease" evidence="1">
    <location>
        <begin position="25"/>
        <end position="96"/>
    </location>
</feature>
<dbReference type="Proteomes" id="UP000479526">
    <property type="component" value="Unassembled WGS sequence"/>
</dbReference>
<comment type="caution">
    <text evidence="2">The sequence shown here is derived from an EMBL/GenBank/DDBJ whole genome shotgun (WGS) entry which is preliminary data.</text>
</comment>
<keyword evidence="3" id="KW-1185">Reference proteome</keyword>
<gene>
    <name evidence="2" type="ORF">GT755_01890</name>
</gene>
<dbReference type="SUPFAM" id="SSF56112">
    <property type="entry name" value="Protein kinase-like (PK-like)"/>
    <property type="match status" value="1"/>
</dbReference>
<dbReference type="Pfam" id="PF13391">
    <property type="entry name" value="HNH_2"/>
    <property type="match status" value="1"/>
</dbReference>
<dbReference type="CDD" id="cd00085">
    <property type="entry name" value="HNHc"/>
    <property type="match status" value="1"/>
</dbReference>